<dbReference type="InterPro" id="IPR004394">
    <property type="entry name" value="Iojap/RsfS/C7orf30"/>
</dbReference>
<dbReference type="InterPro" id="IPR043519">
    <property type="entry name" value="NT_sf"/>
</dbReference>
<evidence type="ECO:0000313" key="4">
    <source>
        <dbReference type="Proteomes" id="UP000007519"/>
    </source>
</evidence>
<dbReference type="PANTHER" id="PTHR21043">
    <property type="entry name" value="IOJAP SUPERFAMILY ORTHOLOG"/>
    <property type="match status" value="1"/>
</dbReference>
<comment type="subcellular location">
    <subcellularLocation>
        <location evidence="2">Cytoplasm</location>
    </subcellularLocation>
</comment>
<keyword evidence="2" id="KW-0810">Translation regulation</keyword>
<name>H6L6C8_SAPGL</name>
<evidence type="ECO:0000256" key="2">
    <source>
        <dbReference type="HAMAP-Rule" id="MF_01477"/>
    </source>
</evidence>
<dbReference type="eggNOG" id="COG0799">
    <property type="taxonomic scope" value="Bacteria"/>
</dbReference>
<accession>H6L6C8</accession>
<evidence type="ECO:0000313" key="3">
    <source>
        <dbReference type="EMBL" id="AFC24070.1"/>
    </source>
</evidence>
<dbReference type="Proteomes" id="UP000007519">
    <property type="component" value="Chromosome"/>
</dbReference>
<dbReference type="KEGG" id="sgn:SGRA_1335"/>
<dbReference type="RefSeq" id="WP_015691710.1">
    <property type="nucleotide sequence ID" value="NC_016940.1"/>
</dbReference>
<dbReference type="NCBIfam" id="TIGR00090">
    <property type="entry name" value="rsfS_iojap_ybeB"/>
    <property type="match status" value="1"/>
</dbReference>
<dbReference type="HOGENOM" id="CLU_092688_2_2_10"/>
<dbReference type="GO" id="GO:0017148">
    <property type="term" value="P:negative regulation of translation"/>
    <property type="evidence" value="ECO:0007669"/>
    <property type="project" value="UniProtKB-UniRule"/>
</dbReference>
<protein>
    <recommendedName>
        <fullName evidence="2">Ribosomal silencing factor RsfS</fullName>
    </recommendedName>
</protein>
<organism evidence="3 4">
    <name type="scientific">Saprospira grandis (strain Lewin)</name>
    <dbReference type="NCBI Taxonomy" id="984262"/>
    <lineage>
        <taxon>Bacteria</taxon>
        <taxon>Pseudomonadati</taxon>
        <taxon>Bacteroidota</taxon>
        <taxon>Saprospiria</taxon>
        <taxon>Saprospirales</taxon>
        <taxon>Saprospiraceae</taxon>
        <taxon>Saprospira</taxon>
    </lineage>
</organism>
<reference evidence="3 4" key="1">
    <citation type="journal article" date="2012" name="Stand. Genomic Sci.">
        <title>Complete genome sequencing and analysis of Saprospira grandis str. Lewin, a predatory marine bacterium.</title>
        <authorList>
            <person name="Saw J.H."/>
            <person name="Yuryev A."/>
            <person name="Kanbe M."/>
            <person name="Hou S."/>
            <person name="Young A.G."/>
            <person name="Aizawa S."/>
            <person name="Alam M."/>
        </authorList>
    </citation>
    <scope>NUCLEOTIDE SEQUENCE [LARGE SCALE GENOMIC DNA]</scope>
    <source>
        <strain evidence="3 4">Lewin</strain>
    </source>
</reference>
<keyword evidence="2" id="KW-0963">Cytoplasm</keyword>
<sequence length="130" mass="14910">MNKQELSQKEEKMPQLQDLLAVAVEAMQDRKAVNIVSLDLSGVDEASTNIFLICHGTSSTHINGIAKNIEKALWEQLGERPNHTEGKQGGHWRLLDYFTLVIHVFNEEKRKFYNLEGLWSDADRKEYPTL</sequence>
<proteinExistence type="inferred from homology"/>
<comment type="function">
    <text evidence="2">Functions as a ribosomal silencing factor. Interacts with ribosomal protein uL14 (rplN), blocking formation of intersubunit bridge B8. Prevents association of the 30S and 50S ribosomal subunits and the formation of functional ribosomes, thus repressing translation.</text>
</comment>
<dbReference type="GO" id="GO:0042256">
    <property type="term" value="P:cytosolic ribosome assembly"/>
    <property type="evidence" value="ECO:0007669"/>
    <property type="project" value="UniProtKB-UniRule"/>
</dbReference>
<dbReference type="SUPFAM" id="SSF81301">
    <property type="entry name" value="Nucleotidyltransferase"/>
    <property type="match status" value="1"/>
</dbReference>
<dbReference type="HAMAP" id="MF_01477">
    <property type="entry name" value="Iojap_RsfS"/>
    <property type="match status" value="1"/>
</dbReference>
<dbReference type="GO" id="GO:0005737">
    <property type="term" value="C:cytoplasm"/>
    <property type="evidence" value="ECO:0007669"/>
    <property type="project" value="UniProtKB-SubCell"/>
</dbReference>
<dbReference type="STRING" id="984262.SGRA_1335"/>
<dbReference type="AlphaFoldDB" id="H6L6C8"/>
<comment type="subunit">
    <text evidence="2">Interacts with ribosomal protein uL14 (rplN).</text>
</comment>
<gene>
    <name evidence="2" type="primary">rsfS</name>
    <name evidence="3" type="ordered locus">SGRA_1335</name>
</gene>
<dbReference type="EMBL" id="CP002831">
    <property type="protein sequence ID" value="AFC24070.1"/>
    <property type="molecule type" value="Genomic_DNA"/>
</dbReference>
<dbReference type="PANTHER" id="PTHR21043:SF0">
    <property type="entry name" value="MITOCHONDRIAL ASSEMBLY OF RIBOSOMAL LARGE SUBUNIT PROTEIN 1"/>
    <property type="match status" value="1"/>
</dbReference>
<keyword evidence="4" id="KW-1185">Reference proteome</keyword>
<dbReference type="GO" id="GO:0090071">
    <property type="term" value="P:negative regulation of ribosome biogenesis"/>
    <property type="evidence" value="ECO:0007669"/>
    <property type="project" value="UniProtKB-UniRule"/>
</dbReference>
<dbReference type="GO" id="GO:0043023">
    <property type="term" value="F:ribosomal large subunit binding"/>
    <property type="evidence" value="ECO:0007669"/>
    <property type="project" value="TreeGrafter"/>
</dbReference>
<comment type="similarity">
    <text evidence="1 2">Belongs to the Iojap/RsfS family.</text>
</comment>
<keyword evidence="2" id="KW-0678">Repressor</keyword>
<evidence type="ECO:0000256" key="1">
    <source>
        <dbReference type="ARBA" id="ARBA00010574"/>
    </source>
</evidence>
<dbReference type="Gene3D" id="3.30.460.10">
    <property type="entry name" value="Beta Polymerase, domain 2"/>
    <property type="match status" value="1"/>
</dbReference>
<dbReference type="Pfam" id="PF02410">
    <property type="entry name" value="RsfS"/>
    <property type="match status" value="1"/>
</dbReference>